<reference evidence="10 11" key="1">
    <citation type="submission" date="2017-11" db="EMBL/GenBank/DDBJ databases">
        <title>Genomic Encyclopedia of Archaeal and Bacterial Type Strains, Phase II (KMG-II): From Individual Species to Whole Genera.</title>
        <authorList>
            <person name="Goeker M."/>
        </authorList>
    </citation>
    <scope>NUCLEOTIDE SEQUENCE [LARGE SCALE GENOMIC DNA]</scope>
    <source>
        <strain evidence="10 11">DSM 11115</strain>
    </source>
</reference>
<evidence type="ECO:0000256" key="7">
    <source>
        <dbReference type="SAM" id="Phobius"/>
    </source>
</evidence>
<dbReference type="RefSeq" id="WP_100338185.1">
    <property type="nucleotide sequence ID" value="NZ_PGFA01000003.1"/>
</dbReference>
<dbReference type="InterPro" id="IPR050250">
    <property type="entry name" value="Macrolide_Exporter_MacB"/>
</dbReference>
<keyword evidence="4 7" id="KW-1133">Transmembrane helix</keyword>
<dbReference type="InterPro" id="IPR025857">
    <property type="entry name" value="MacB_PCD"/>
</dbReference>
<dbReference type="AlphaFoldDB" id="A0A2M9B5S3"/>
<dbReference type="Proteomes" id="UP000228535">
    <property type="component" value="Unassembled WGS sequence"/>
</dbReference>
<dbReference type="PANTHER" id="PTHR30572:SF4">
    <property type="entry name" value="ABC TRANSPORTER PERMEASE YTRF"/>
    <property type="match status" value="1"/>
</dbReference>
<evidence type="ECO:0000313" key="10">
    <source>
        <dbReference type="EMBL" id="PJJ53296.1"/>
    </source>
</evidence>
<evidence type="ECO:0000256" key="6">
    <source>
        <dbReference type="ARBA" id="ARBA00038076"/>
    </source>
</evidence>
<proteinExistence type="inferred from homology"/>
<dbReference type="Pfam" id="PF12704">
    <property type="entry name" value="MacB_PCD"/>
    <property type="match status" value="1"/>
</dbReference>
<keyword evidence="2" id="KW-1003">Cell membrane</keyword>
<dbReference type="GO" id="GO:0022857">
    <property type="term" value="F:transmembrane transporter activity"/>
    <property type="evidence" value="ECO:0007669"/>
    <property type="project" value="TreeGrafter"/>
</dbReference>
<accession>A0A2M9B5S3</accession>
<evidence type="ECO:0000256" key="5">
    <source>
        <dbReference type="ARBA" id="ARBA00023136"/>
    </source>
</evidence>
<evidence type="ECO:0000259" key="9">
    <source>
        <dbReference type="Pfam" id="PF12704"/>
    </source>
</evidence>
<keyword evidence="5 7" id="KW-0472">Membrane</keyword>
<feature type="transmembrane region" description="Helical" evidence="7">
    <location>
        <begin position="334"/>
        <end position="354"/>
    </location>
</feature>
<keyword evidence="3 7" id="KW-0812">Transmembrane</keyword>
<comment type="similarity">
    <text evidence="6">Belongs to the ABC-4 integral membrane protein family.</text>
</comment>
<dbReference type="Pfam" id="PF02687">
    <property type="entry name" value="FtsX"/>
    <property type="match status" value="1"/>
</dbReference>
<feature type="transmembrane region" description="Helical" evidence="7">
    <location>
        <begin position="21"/>
        <end position="41"/>
    </location>
</feature>
<keyword evidence="11" id="KW-1185">Reference proteome</keyword>
<gene>
    <name evidence="10" type="ORF">CLV45_3956</name>
</gene>
<evidence type="ECO:0000256" key="1">
    <source>
        <dbReference type="ARBA" id="ARBA00004651"/>
    </source>
</evidence>
<dbReference type="GO" id="GO:0005886">
    <property type="term" value="C:plasma membrane"/>
    <property type="evidence" value="ECO:0007669"/>
    <property type="project" value="UniProtKB-SubCell"/>
</dbReference>
<dbReference type="EMBL" id="PGFA01000003">
    <property type="protein sequence ID" value="PJJ53296.1"/>
    <property type="molecule type" value="Genomic_DNA"/>
</dbReference>
<organism evidence="10 11">
    <name type="scientific">Hymenobacter chitinivorans DSM 11115</name>
    <dbReference type="NCBI Taxonomy" id="1121954"/>
    <lineage>
        <taxon>Bacteria</taxon>
        <taxon>Pseudomonadati</taxon>
        <taxon>Bacteroidota</taxon>
        <taxon>Cytophagia</taxon>
        <taxon>Cytophagales</taxon>
        <taxon>Hymenobacteraceae</taxon>
        <taxon>Hymenobacter</taxon>
    </lineage>
</organism>
<evidence type="ECO:0000259" key="8">
    <source>
        <dbReference type="Pfam" id="PF02687"/>
    </source>
</evidence>
<name>A0A2M9B5S3_9BACT</name>
<dbReference type="OrthoDB" id="9770036at2"/>
<protein>
    <submittedName>
        <fullName evidence="10">Putative ABC transport system permease protein</fullName>
    </submittedName>
</protein>
<feature type="domain" description="ABC3 transporter permease C-terminal" evidence="8">
    <location>
        <begin position="284"/>
        <end position="404"/>
    </location>
</feature>
<sequence>MFDLDKWQEILGTMRRNKLRTFLTAFGVFWGIFMLVLLLGAGKGMENGIWKEFGGGAMNSLFVSAGKTSLPWQGLKPGRELKFTNDDLEAIRQQVDGVELLASRNRLSGEYTIANKAKNGSYQVFGATAEFFQLNGEKLTQGRMLSPLDGLERRKVIIMGEKVRKVLFGDEPAIGQYVQVKGVFFKVVGIFTHTGNNGRNEERAFVPFTTFQTTFNQYNQVQRIGISSTKGTPVKQLEDQVRVLLARRHQFDPADKQALELDNNEEEVKRFEGLFTGIKIFVSVIGVLTLVAGVVGVSNIMLIIVQERTREIGVRKALGATPGSIISMIVQESVVITSFSGYLGLLFGVALLDLVRYLLEKAGGTTSYFDHPEVNLGVAVSATLLLVVSGAIAGLVPAMKAANVRPIEALRAD</sequence>
<feature type="transmembrane region" description="Helical" evidence="7">
    <location>
        <begin position="280"/>
        <end position="305"/>
    </location>
</feature>
<comment type="subcellular location">
    <subcellularLocation>
        <location evidence="1">Cell membrane</location>
        <topology evidence="1">Multi-pass membrane protein</topology>
    </subcellularLocation>
</comment>
<evidence type="ECO:0000256" key="3">
    <source>
        <dbReference type="ARBA" id="ARBA00022692"/>
    </source>
</evidence>
<evidence type="ECO:0000256" key="4">
    <source>
        <dbReference type="ARBA" id="ARBA00022989"/>
    </source>
</evidence>
<feature type="domain" description="MacB-like periplasmic core" evidence="9">
    <location>
        <begin position="21"/>
        <end position="242"/>
    </location>
</feature>
<feature type="transmembrane region" description="Helical" evidence="7">
    <location>
        <begin position="374"/>
        <end position="396"/>
    </location>
</feature>
<evidence type="ECO:0000256" key="2">
    <source>
        <dbReference type="ARBA" id="ARBA00022475"/>
    </source>
</evidence>
<comment type="caution">
    <text evidence="10">The sequence shown here is derived from an EMBL/GenBank/DDBJ whole genome shotgun (WGS) entry which is preliminary data.</text>
</comment>
<evidence type="ECO:0000313" key="11">
    <source>
        <dbReference type="Proteomes" id="UP000228535"/>
    </source>
</evidence>
<dbReference type="InterPro" id="IPR003838">
    <property type="entry name" value="ABC3_permease_C"/>
</dbReference>
<dbReference type="PANTHER" id="PTHR30572">
    <property type="entry name" value="MEMBRANE COMPONENT OF TRANSPORTER-RELATED"/>
    <property type="match status" value="1"/>
</dbReference>